<dbReference type="EMBL" id="WISZ01000254">
    <property type="protein sequence ID" value="MQX13172.1"/>
    <property type="molecule type" value="Genomic_DNA"/>
</dbReference>
<sequence length="99" mass="10976">MEIEDDLRGMLLVERASSVAAIAIHIFVGTRGYFQFRRKSEEARAGDLLPPIVAAIQQVPERVLVDFTQEESESRASATVFIARSIHRALTNAFDAVCV</sequence>
<evidence type="ECO:0000313" key="1">
    <source>
        <dbReference type="EMBL" id="MQX13172.1"/>
    </source>
</evidence>
<dbReference type="Proteomes" id="UP000466694">
    <property type="component" value="Unassembled WGS sequence"/>
</dbReference>
<reference evidence="1 2" key="1">
    <citation type="journal article" date="2013" name="Genome Biol.">
        <title>Comparative genomics of the core and accessory genomes of 48 Sinorhizobium strains comprising five genospecies.</title>
        <authorList>
            <person name="Sugawara M."/>
            <person name="Epstein B."/>
            <person name="Badgley B.D."/>
            <person name="Unno T."/>
            <person name="Xu L."/>
            <person name="Reese J."/>
            <person name="Gyaneshwar P."/>
            <person name="Denny R."/>
            <person name="Mudge J."/>
            <person name="Bharti A.K."/>
            <person name="Farmer A.D."/>
            <person name="May G.D."/>
            <person name="Woodward J.E."/>
            <person name="Medigue C."/>
            <person name="Vallenet D."/>
            <person name="Lajus A."/>
            <person name="Rouy Z."/>
            <person name="Martinez-Vaz B."/>
            <person name="Tiffin P."/>
            <person name="Young N.D."/>
            <person name="Sadowsky M.J."/>
        </authorList>
    </citation>
    <scope>NUCLEOTIDE SEQUENCE [LARGE SCALE GENOMIC DNA]</scope>
    <source>
        <strain evidence="1 2">USDA205</strain>
    </source>
</reference>
<dbReference type="AlphaFoldDB" id="A0A844APY6"/>
<evidence type="ECO:0000313" key="2">
    <source>
        <dbReference type="Proteomes" id="UP000466694"/>
    </source>
</evidence>
<gene>
    <name evidence="1" type="ORF">GHK48_34445</name>
</gene>
<comment type="caution">
    <text evidence="1">The sequence shown here is derived from an EMBL/GenBank/DDBJ whole genome shotgun (WGS) entry which is preliminary data.</text>
</comment>
<name>A0A844APY6_RHIFR</name>
<organism evidence="1 2">
    <name type="scientific">Rhizobium fredii</name>
    <name type="common">Sinorhizobium fredii</name>
    <dbReference type="NCBI Taxonomy" id="380"/>
    <lineage>
        <taxon>Bacteria</taxon>
        <taxon>Pseudomonadati</taxon>
        <taxon>Pseudomonadota</taxon>
        <taxon>Alphaproteobacteria</taxon>
        <taxon>Hyphomicrobiales</taxon>
        <taxon>Rhizobiaceae</taxon>
        <taxon>Sinorhizobium/Ensifer group</taxon>
        <taxon>Sinorhizobium</taxon>
    </lineage>
</organism>
<accession>A0A844APY6</accession>
<proteinExistence type="predicted"/>
<protein>
    <submittedName>
        <fullName evidence="1">Uncharacterized protein</fullName>
    </submittedName>
</protein>